<organism evidence="1">
    <name type="scientific">Capitella teleta</name>
    <name type="common">Polychaete worm</name>
    <dbReference type="NCBI Taxonomy" id="283909"/>
    <lineage>
        <taxon>Eukaryota</taxon>
        <taxon>Metazoa</taxon>
        <taxon>Spiralia</taxon>
        <taxon>Lophotrochozoa</taxon>
        <taxon>Annelida</taxon>
        <taxon>Polychaeta</taxon>
        <taxon>Sedentaria</taxon>
        <taxon>Scolecida</taxon>
        <taxon>Capitellidae</taxon>
        <taxon>Capitella</taxon>
    </lineage>
</organism>
<evidence type="ECO:0000313" key="1">
    <source>
        <dbReference type="EMBL" id="ELU03377.1"/>
    </source>
</evidence>
<dbReference type="OrthoDB" id="6243574at2759"/>
<feature type="non-terminal residue" evidence="1">
    <location>
        <position position="1"/>
    </location>
</feature>
<dbReference type="EMBL" id="AMQN01045492">
    <property type="status" value="NOT_ANNOTATED_CDS"/>
    <property type="molecule type" value="Genomic_DNA"/>
</dbReference>
<dbReference type="EMBL" id="KB303235">
    <property type="protein sequence ID" value="ELU03377.1"/>
    <property type="molecule type" value="Genomic_DNA"/>
</dbReference>
<dbReference type="HOGENOM" id="CLU_2984902_0_0_1"/>
<name>R7UJD3_CAPTE</name>
<evidence type="ECO:0000313" key="3">
    <source>
        <dbReference type="Proteomes" id="UP000014760"/>
    </source>
</evidence>
<evidence type="ECO:0000313" key="2">
    <source>
        <dbReference type="EnsemblMetazoa" id="CapteP135353"/>
    </source>
</evidence>
<dbReference type="EnsemblMetazoa" id="CapteT135353">
    <property type="protein sequence ID" value="CapteP135353"/>
    <property type="gene ID" value="CapteG135353"/>
</dbReference>
<protein>
    <recommendedName>
        <fullName evidence="4">Reverse transcriptase domain-containing protein</fullName>
    </recommendedName>
</protein>
<keyword evidence="3" id="KW-1185">Reference proteome</keyword>
<proteinExistence type="predicted"/>
<dbReference type="Proteomes" id="UP000014760">
    <property type="component" value="Unassembled WGS sequence"/>
</dbReference>
<evidence type="ECO:0008006" key="4">
    <source>
        <dbReference type="Google" id="ProtNLM"/>
    </source>
</evidence>
<reference evidence="1 3" key="2">
    <citation type="journal article" date="2013" name="Nature">
        <title>Insights into bilaterian evolution from three spiralian genomes.</title>
        <authorList>
            <person name="Simakov O."/>
            <person name="Marletaz F."/>
            <person name="Cho S.J."/>
            <person name="Edsinger-Gonzales E."/>
            <person name="Havlak P."/>
            <person name="Hellsten U."/>
            <person name="Kuo D.H."/>
            <person name="Larsson T."/>
            <person name="Lv J."/>
            <person name="Arendt D."/>
            <person name="Savage R."/>
            <person name="Osoegawa K."/>
            <person name="de Jong P."/>
            <person name="Grimwood J."/>
            <person name="Chapman J.A."/>
            <person name="Shapiro H."/>
            <person name="Aerts A."/>
            <person name="Otillar R.P."/>
            <person name="Terry A.Y."/>
            <person name="Boore J.L."/>
            <person name="Grigoriev I.V."/>
            <person name="Lindberg D.R."/>
            <person name="Seaver E.C."/>
            <person name="Weisblat D.A."/>
            <person name="Putnam N.H."/>
            <person name="Rokhsar D.S."/>
        </authorList>
    </citation>
    <scope>NUCLEOTIDE SEQUENCE</scope>
    <source>
        <strain evidence="1 3">I ESC-2004</strain>
    </source>
</reference>
<accession>R7UJD3</accession>
<sequence length="58" mass="6725">IIEHMDSNNLFTDSQYGFCQKRSTTLQLLLAEEEWTTYMDEGHPVDALYLDLKGERTG</sequence>
<reference evidence="2" key="3">
    <citation type="submission" date="2015-06" db="UniProtKB">
        <authorList>
            <consortium name="EnsemblMetazoa"/>
        </authorList>
    </citation>
    <scope>IDENTIFICATION</scope>
</reference>
<reference evidence="3" key="1">
    <citation type="submission" date="2012-12" db="EMBL/GenBank/DDBJ databases">
        <authorList>
            <person name="Hellsten U."/>
            <person name="Grimwood J."/>
            <person name="Chapman J.A."/>
            <person name="Shapiro H."/>
            <person name="Aerts A."/>
            <person name="Otillar R.P."/>
            <person name="Terry A.Y."/>
            <person name="Boore J.L."/>
            <person name="Simakov O."/>
            <person name="Marletaz F."/>
            <person name="Cho S.-J."/>
            <person name="Edsinger-Gonzales E."/>
            <person name="Havlak P."/>
            <person name="Kuo D.-H."/>
            <person name="Larsson T."/>
            <person name="Lv J."/>
            <person name="Arendt D."/>
            <person name="Savage R."/>
            <person name="Osoegawa K."/>
            <person name="de Jong P."/>
            <person name="Lindberg D.R."/>
            <person name="Seaver E.C."/>
            <person name="Weisblat D.A."/>
            <person name="Putnam N.H."/>
            <person name="Grigoriev I.V."/>
            <person name="Rokhsar D.S."/>
        </authorList>
    </citation>
    <scope>NUCLEOTIDE SEQUENCE</scope>
    <source>
        <strain evidence="3">I ESC-2004</strain>
    </source>
</reference>
<gene>
    <name evidence="1" type="ORF">CAPTEDRAFT_135353</name>
</gene>
<dbReference type="AlphaFoldDB" id="R7UJD3"/>